<dbReference type="PANTHER" id="PTHR24198">
    <property type="entry name" value="ANKYRIN REPEAT AND PROTEIN KINASE DOMAIN-CONTAINING PROTEIN"/>
    <property type="match status" value="1"/>
</dbReference>
<keyword evidence="1" id="KW-0677">Repeat</keyword>
<name>A0AA90NUC4_9GAMM</name>
<evidence type="ECO:0000256" key="4">
    <source>
        <dbReference type="SAM" id="Phobius"/>
    </source>
</evidence>
<dbReference type="EMBL" id="JASXSV010000004">
    <property type="protein sequence ID" value="MDP0588378.1"/>
    <property type="molecule type" value="Genomic_DNA"/>
</dbReference>
<dbReference type="PROSITE" id="PS50297">
    <property type="entry name" value="ANK_REP_REGION"/>
    <property type="match status" value="4"/>
</dbReference>
<dbReference type="SMART" id="SM00248">
    <property type="entry name" value="ANK"/>
    <property type="match status" value="10"/>
</dbReference>
<dbReference type="SUPFAM" id="SSF48403">
    <property type="entry name" value="Ankyrin repeat"/>
    <property type="match status" value="2"/>
</dbReference>
<dbReference type="Proteomes" id="UP001178148">
    <property type="component" value="Unassembled WGS sequence"/>
</dbReference>
<keyword evidence="4" id="KW-1133">Transmembrane helix</keyword>
<dbReference type="Pfam" id="PF12796">
    <property type="entry name" value="Ank_2"/>
    <property type="match status" value="4"/>
</dbReference>
<keyword evidence="4" id="KW-0472">Membrane</keyword>
<accession>A0AA90NUC4</accession>
<comment type="caution">
    <text evidence="5">The sequence shown here is derived from an EMBL/GenBank/DDBJ whole genome shotgun (WGS) entry which is preliminary data.</text>
</comment>
<protein>
    <submittedName>
        <fullName evidence="5">Ankyrin repeat domain-containing protein</fullName>
    </submittedName>
</protein>
<dbReference type="PANTHER" id="PTHR24198:SF165">
    <property type="entry name" value="ANKYRIN REPEAT-CONTAINING PROTEIN-RELATED"/>
    <property type="match status" value="1"/>
</dbReference>
<sequence>MFLSLHKSLSRKHHLIDLLLLFSIIAGVYSGYCCAVWGVSQNSYERAPLIDSVYGHRSNTYKYGSFLGMVQKMDDCALLNSMKYLLDIAIKNNDDNLINILKFSKAPHHLSTGNDDTDQECADLNHAYVVKFLRDNIVSLTGTYESGENLLSAAIPFDNKKLIELLVKSEINVNSHDNNQNTPLHKAVRCNNLDIVKILLAAGAKVDCVGNHIQSNESETIRKGFGASPSSDHRTPLHTAVSNAKIDIVKVLIERGANPNFYIKGQYSLLRIAVIANSHSILKELLMADAKMDAKDSADCSLFHYAIFMSRCPNIIKELIVNVDQYQINKESRYGITALHTAILNGSHETIKILLDNGANPNSSNGLGDRPLHSALHRNAFTQTNGIIAGTLKLLIAAGADVNCHNELGMTPLMLMVQHTFYFGQAADTITSIINMMLRNGADIDMADQKGYTALHHATHNSNASIVSLLLKNGANRDIKNKSGATAEKCATPAMSKIISEAAYTPRAPTSMITIVRHSLLNFIIKQRQDNWTPPLSDIINELPIPDILHDFLKNPI</sequence>
<feature type="repeat" description="ANK" evidence="3">
    <location>
        <begin position="179"/>
        <end position="211"/>
    </location>
</feature>
<feature type="repeat" description="ANK" evidence="3">
    <location>
        <begin position="334"/>
        <end position="366"/>
    </location>
</feature>
<evidence type="ECO:0000313" key="6">
    <source>
        <dbReference type="Proteomes" id="UP001178148"/>
    </source>
</evidence>
<dbReference type="Gene3D" id="1.25.40.20">
    <property type="entry name" value="Ankyrin repeat-containing domain"/>
    <property type="match status" value="3"/>
</dbReference>
<keyword evidence="2 3" id="KW-0040">ANK repeat</keyword>
<dbReference type="InterPro" id="IPR036770">
    <property type="entry name" value="Ankyrin_rpt-contain_sf"/>
</dbReference>
<evidence type="ECO:0000313" key="5">
    <source>
        <dbReference type="EMBL" id="MDP0588378.1"/>
    </source>
</evidence>
<gene>
    <name evidence="5" type="ORF">QS748_03965</name>
</gene>
<dbReference type="AlphaFoldDB" id="A0AA90NUC4"/>
<keyword evidence="6" id="KW-1185">Reference proteome</keyword>
<evidence type="ECO:0000256" key="3">
    <source>
        <dbReference type="PROSITE-ProRule" id="PRU00023"/>
    </source>
</evidence>
<keyword evidence="4" id="KW-0812">Transmembrane</keyword>
<reference evidence="5 6" key="1">
    <citation type="journal article" date="2023" name="bioRxiv">
        <title>An intranuclear bacterial parasite of deep-sea mussels expresses apoptosis inhibitors acquired from its host.</title>
        <authorList>
            <person name="Gonzalez Porras M.A."/>
            <person name="Assie A."/>
            <person name="Tietjen M."/>
            <person name="Violette M."/>
            <person name="Kleiner M."/>
            <person name="Gruber-Vodicka H."/>
            <person name="Dubilier N."/>
            <person name="Leisch N."/>
        </authorList>
    </citation>
    <scope>NUCLEOTIDE SEQUENCE [LARGE SCALE GENOMIC DNA]</scope>
    <source>
        <strain evidence="5">IAP13</strain>
    </source>
</reference>
<dbReference type="PRINTS" id="PR01415">
    <property type="entry name" value="ANKYRIN"/>
</dbReference>
<feature type="transmembrane region" description="Helical" evidence="4">
    <location>
        <begin position="15"/>
        <end position="39"/>
    </location>
</feature>
<feature type="repeat" description="ANK" evidence="3">
    <location>
        <begin position="367"/>
        <end position="407"/>
    </location>
</feature>
<feature type="repeat" description="ANK" evidence="3">
    <location>
        <begin position="232"/>
        <end position="264"/>
    </location>
</feature>
<evidence type="ECO:0000256" key="1">
    <source>
        <dbReference type="ARBA" id="ARBA00022737"/>
    </source>
</evidence>
<organism evidence="5 6">
    <name type="scientific">Candidatus Endonucleibacter bathymodioli</name>
    <dbReference type="NCBI Taxonomy" id="539814"/>
    <lineage>
        <taxon>Bacteria</taxon>
        <taxon>Pseudomonadati</taxon>
        <taxon>Pseudomonadota</taxon>
        <taxon>Gammaproteobacteria</taxon>
        <taxon>Oceanospirillales</taxon>
        <taxon>Endozoicomonadaceae</taxon>
        <taxon>Candidatus Endonucleibacter</taxon>
    </lineage>
</organism>
<proteinExistence type="predicted"/>
<evidence type="ECO:0000256" key="2">
    <source>
        <dbReference type="ARBA" id="ARBA00023043"/>
    </source>
</evidence>
<feature type="repeat" description="ANK" evidence="3">
    <location>
        <begin position="450"/>
        <end position="482"/>
    </location>
</feature>
<dbReference type="PROSITE" id="PS50088">
    <property type="entry name" value="ANK_REPEAT"/>
    <property type="match status" value="5"/>
</dbReference>
<dbReference type="InterPro" id="IPR002110">
    <property type="entry name" value="Ankyrin_rpt"/>
</dbReference>